<reference evidence="1" key="1">
    <citation type="submission" date="2022-05" db="EMBL/GenBank/DDBJ databases">
        <title>Chromosome-level genome of Chaenocephalus aceratus.</title>
        <authorList>
            <person name="Park H."/>
        </authorList>
    </citation>
    <scope>NUCLEOTIDE SEQUENCE</scope>
    <source>
        <strain evidence="1">KU_202001</strain>
    </source>
</reference>
<accession>A0ACB9W2M6</accession>
<keyword evidence="2" id="KW-1185">Reference proteome</keyword>
<sequence>MFVPEDVKRAEQHSPVCFVLTICQWDVTLMLKGCSGTGGQAGSSVGSSLPVSLPASEPDARRVFSTDEKRQLFSADSQTREALQLDGARVQRQGETQTKAPSRAASMRG</sequence>
<organism evidence="1 2">
    <name type="scientific">Chaenocephalus aceratus</name>
    <name type="common">Blackfin icefish</name>
    <name type="synonym">Chaenichthys aceratus</name>
    <dbReference type="NCBI Taxonomy" id="36190"/>
    <lineage>
        <taxon>Eukaryota</taxon>
        <taxon>Metazoa</taxon>
        <taxon>Chordata</taxon>
        <taxon>Craniata</taxon>
        <taxon>Vertebrata</taxon>
        <taxon>Euteleostomi</taxon>
        <taxon>Actinopterygii</taxon>
        <taxon>Neopterygii</taxon>
        <taxon>Teleostei</taxon>
        <taxon>Neoteleostei</taxon>
        <taxon>Acanthomorphata</taxon>
        <taxon>Eupercaria</taxon>
        <taxon>Perciformes</taxon>
        <taxon>Notothenioidei</taxon>
        <taxon>Channichthyidae</taxon>
        <taxon>Chaenocephalus</taxon>
    </lineage>
</organism>
<dbReference type="Proteomes" id="UP001057452">
    <property type="component" value="Chromosome 20"/>
</dbReference>
<protein>
    <submittedName>
        <fullName evidence="1">Uncharacterized protein</fullName>
    </submittedName>
</protein>
<gene>
    <name evidence="1" type="ORF">KUCAC02_017700</name>
</gene>
<evidence type="ECO:0000313" key="1">
    <source>
        <dbReference type="EMBL" id="KAI4806910.1"/>
    </source>
</evidence>
<dbReference type="EMBL" id="CM043804">
    <property type="protein sequence ID" value="KAI4806910.1"/>
    <property type="molecule type" value="Genomic_DNA"/>
</dbReference>
<proteinExistence type="predicted"/>
<evidence type="ECO:0000313" key="2">
    <source>
        <dbReference type="Proteomes" id="UP001057452"/>
    </source>
</evidence>
<comment type="caution">
    <text evidence="1">The sequence shown here is derived from an EMBL/GenBank/DDBJ whole genome shotgun (WGS) entry which is preliminary data.</text>
</comment>
<name>A0ACB9W2M6_CHAAC</name>